<sequence>MVPVSLVNPVLSGWTCSDLNRKEDPKSTSSTDKSSSDDESLKIVSEPNNATPGVPLNEVSHINFGSHGPPLHLCFVMNSATIIQQGGGPEFLGEMDWPFKLNFGGHVYTLFARGFWDQMHYWSLLLKNLNGAVGVWRQNDRENKGNAQLISHLPEEPGSLPVPQKKSRIKLTVKENPIAKQSPLSSADTSEAKKKPEQVKAGKSAAKVPVKAGKSAAKVTSKKPNKKA</sequence>
<feature type="region of interest" description="Disordered" evidence="1">
    <location>
        <begin position="18"/>
        <end position="54"/>
    </location>
</feature>
<feature type="region of interest" description="Disordered" evidence="1">
    <location>
        <begin position="172"/>
        <end position="228"/>
    </location>
</feature>
<dbReference type="AlphaFoldDB" id="A0A2N5TCB7"/>
<feature type="compositionally biased region" description="Basic and acidic residues" evidence="1">
    <location>
        <begin position="190"/>
        <end position="200"/>
    </location>
</feature>
<accession>A0A2N5TCB7</accession>
<gene>
    <name evidence="2" type="ORF">PCANC_28488</name>
</gene>
<proteinExistence type="predicted"/>
<organism evidence="2 3">
    <name type="scientific">Puccinia coronata f. sp. avenae</name>
    <dbReference type="NCBI Taxonomy" id="200324"/>
    <lineage>
        <taxon>Eukaryota</taxon>
        <taxon>Fungi</taxon>
        <taxon>Dikarya</taxon>
        <taxon>Basidiomycota</taxon>
        <taxon>Pucciniomycotina</taxon>
        <taxon>Pucciniomycetes</taxon>
        <taxon>Pucciniales</taxon>
        <taxon>Pucciniaceae</taxon>
        <taxon>Puccinia</taxon>
    </lineage>
</organism>
<comment type="caution">
    <text evidence="2">The sequence shown here is derived from an EMBL/GenBank/DDBJ whole genome shotgun (WGS) entry which is preliminary data.</text>
</comment>
<dbReference type="EMBL" id="PGCJ01000733">
    <property type="protein sequence ID" value="PLW23110.1"/>
    <property type="molecule type" value="Genomic_DNA"/>
</dbReference>
<dbReference type="Proteomes" id="UP000235388">
    <property type="component" value="Unassembled WGS sequence"/>
</dbReference>
<evidence type="ECO:0000256" key="1">
    <source>
        <dbReference type="SAM" id="MobiDB-lite"/>
    </source>
</evidence>
<reference evidence="2 3" key="1">
    <citation type="submission" date="2017-11" db="EMBL/GenBank/DDBJ databases">
        <title>De novo assembly and phasing of dikaryotic genomes from two isolates of Puccinia coronata f. sp. avenae, the causal agent of oat crown rust.</title>
        <authorList>
            <person name="Miller M.E."/>
            <person name="Zhang Y."/>
            <person name="Omidvar V."/>
            <person name="Sperschneider J."/>
            <person name="Schwessinger B."/>
            <person name="Raley C."/>
            <person name="Palmer J.M."/>
            <person name="Garnica D."/>
            <person name="Upadhyaya N."/>
            <person name="Rathjen J."/>
            <person name="Taylor J.M."/>
            <person name="Park R.F."/>
            <person name="Dodds P.N."/>
            <person name="Hirsch C.D."/>
            <person name="Kianian S.F."/>
            <person name="Figueroa M."/>
        </authorList>
    </citation>
    <scope>NUCLEOTIDE SEQUENCE [LARGE SCALE GENOMIC DNA]</scope>
    <source>
        <strain evidence="2">12NC29</strain>
    </source>
</reference>
<evidence type="ECO:0000313" key="2">
    <source>
        <dbReference type="EMBL" id="PLW23110.1"/>
    </source>
</evidence>
<evidence type="ECO:0000313" key="3">
    <source>
        <dbReference type="Proteomes" id="UP000235388"/>
    </source>
</evidence>
<protein>
    <submittedName>
        <fullName evidence="2">Uncharacterized protein</fullName>
    </submittedName>
</protein>
<name>A0A2N5TCB7_9BASI</name>
<keyword evidence="3" id="KW-1185">Reference proteome</keyword>
<dbReference type="STRING" id="200324.A0A2N5TCB7"/>